<dbReference type="Pfam" id="PF14799">
    <property type="entry name" value="FAM195"/>
    <property type="match status" value="1"/>
</dbReference>
<sequence length="112" mass="12828">MYSIPKRPLMRQAKSVIETSKISASEENGNIRSKKLSQQIAEQGITGTVDQSDSKPVFRPVNLRPTRKSKQADKISPEHEELVKFVSEDFEPFDLEAWWGRRLLENIEKSAI</sequence>
<dbReference type="Proteomes" id="UP001187531">
    <property type="component" value="Unassembled WGS sequence"/>
</dbReference>
<evidence type="ECO:0000256" key="6">
    <source>
        <dbReference type="SAM" id="MobiDB-lite"/>
    </source>
</evidence>
<evidence type="ECO:0000256" key="3">
    <source>
        <dbReference type="ARBA" id="ARBA00010821"/>
    </source>
</evidence>
<organism evidence="7 8">
    <name type="scientific">Artemia franciscana</name>
    <name type="common">Brine shrimp</name>
    <name type="synonym">Artemia sanfranciscana</name>
    <dbReference type="NCBI Taxonomy" id="6661"/>
    <lineage>
        <taxon>Eukaryota</taxon>
        <taxon>Metazoa</taxon>
        <taxon>Ecdysozoa</taxon>
        <taxon>Arthropoda</taxon>
        <taxon>Crustacea</taxon>
        <taxon>Branchiopoda</taxon>
        <taxon>Anostraca</taxon>
        <taxon>Artemiidae</taxon>
        <taxon>Artemia</taxon>
    </lineage>
</organism>
<keyword evidence="8" id="KW-1185">Reference proteome</keyword>
<evidence type="ECO:0000256" key="1">
    <source>
        <dbReference type="ARBA" id="ARBA00004123"/>
    </source>
</evidence>
<protein>
    <submittedName>
        <fullName evidence="7">Uncharacterized protein</fullName>
    </submittedName>
</protein>
<dbReference type="GO" id="GO:0010494">
    <property type="term" value="C:cytoplasmic stress granule"/>
    <property type="evidence" value="ECO:0007669"/>
    <property type="project" value="UniProtKB-SubCell"/>
</dbReference>
<comment type="caution">
    <text evidence="7">The sequence shown here is derived from an EMBL/GenBank/DDBJ whole genome shotgun (WGS) entry which is preliminary data.</text>
</comment>
<evidence type="ECO:0000313" key="7">
    <source>
        <dbReference type="EMBL" id="KAK2706154.1"/>
    </source>
</evidence>
<keyword evidence="5" id="KW-0539">Nucleus</keyword>
<reference evidence="7" key="1">
    <citation type="submission" date="2023-07" db="EMBL/GenBank/DDBJ databases">
        <title>Chromosome-level genome assembly of Artemia franciscana.</title>
        <authorList>
            <person name="Jo E."/>
        </authorList>
    </citation>
    <scope>NUCLEOTIDE SEQUENCE</scope>
    <source>
        <tissue evidence="7">Whole body</tissue>
    </source>
</reference>
<dbReference type="EMBL" id="JAVRJZ010000020">
    <property type="protein sequence ID" value="KAK2706154.1"/>
    <property type="molecule type" value="Genomic_DNA"/>
</dbReference>
<dbReference type="GO" id="GO:0005634">
    <property type="term" value="C:nucleus"/>
    <property type="evidence" value="ECO:0007669"/>
    <property type="project" value="UniProtKB-SubCell"/>
</dbReference>
<evidence type="ECO:0000256" key="2">
    <source>
        <dbReference type="ARBA" id="ARBA00004210"/>
    </source>
</evidence>
<feature type="region of interest" description="Disordered" evidence="6">
    <location>
        <begin position="45"/>
        <end position="77"/>
    </location>
</feature>
<evidence type="ECO:0000256" key="4">
    <source>
        <dbReference type="ARBA" id="ARBA00022490"/>
    </source>
</evidence>
<evidence type="ECO:0000313" key="8">
    <source>
        <dbReference type="Proteomes" id="UP001187531"/>
    </source>
</evidence>
<accession>A0AA88KXV6</accession>
<name>A0AA88KXV6_ARTSF</name>
<evidence type="ECO:0000256" key="5">
    <source>
        <dbReference type="ARBA" id="ARBA00023242"/>
    </source>
</evidence>
<dbReference type="AlphaFoldDB" id="A0AA88KXV6"/>
<dbReference type="InterPro" id="IPR029428">
    <property type="entry name" value="MCRIP"/>
</dbReference>
<comment type="similarity">
    <text evidence="3">Belongs to the MCRIP family.</text>
</comment>
<proteinExistence type="inferred from homology"/>
<comment type="subcellular location">
    <subcellularLocation>
        <location evidence="2">Cytoplasm</location>
        <location evidence="2">Stress granule</location>
    </subcellularLocation>
    <subcellularLocation>
        <location evidence="1">Nucleus</location>
    </subcellularLocation>
</comment>
<gene>
    <name evidence="7" type="ORF">QYM36_016251</name>
</gene>
<keyword evidence="4" id="KW-0963">Cytoplasm</keyword>